<dbReference type="InterPro" id="IPR050763">
    <property type="entry name" value="ABC_transporter_ATP-binding"/>
</dbReference>
<dbReference type="PANTHER" id="PTHR42711">
    <property type="entry name" value="ABC TRANSPORTER ATP-BINDING PROTEIN"/>
    <property type="match status" value="1"/>
</dbReference>
<comment type="similarity">
    <text evidence="1">Belongs to the ABC transporter superfamily.</text>
</comment>
<evidence type="ECO:0000313" key="6">
    <source>
        <dbReference type="EMBL" id="MBU9712897.1"/>
    </source>
</evidence>
<protein>
    <submittedName>
        <fullName evidence="6">ATP-binding cassette domain-containing protein</fullName>
    </submittedName>
</protein>
<reference evidence="6 7" key="1">
    <citation type="submission" date="2021-06" db="EMBL/GenBank/DDBJ databases">
        <title>Bacillus sp. RD4P76, an endophyte from a halophyte.</title>
        <authorList>
            <person name="Sun J.-Q."/>
        </authorList>
    </citation>
    <scope>NUCLEOTIDE SEQUENCE [LARGE SCALE GENOMIC DNA]</scope>
    <source>
        <strain evidence="6 7">CGMCC 1.15917</strain>
    </source>
</reference>
<evidence type="ECO:0000256" key="4">
    <source>
        <dbReference type="ARBA" id="ARBA00022840"/>
    </source>
</evidence>
<keyword evidence="4 6" id="KW-0067">ATP-binding</keyword>
<accession>A0ABS6JJ80</accession>
<evidence type="ECO:0000256" key="3">
    <source>
        <dbReference type="ARBA" id="ARBA00022741"/>
    </source>
</evidence>
<dbReference type="InterPro" id="IPR003439">
    <property type="entry name" value="ABC_transporter-like_ATP-bd"/>
</dbReference>
<proteinExistence type="inferred from homology"/>
<keyword evidence="7" id="KW-1185">Reference proteome</keyword>
<gene>
    <name evidence="6" type="ORF">KS419_14295</name>
</gene>
<dbReference type="EMBL" id="JAHQCS010000115">
    <property type="protein sequence ID" value="MBU9712897.1"/>
    <property type="molecule type" value="Genomic_DNA"/>
</dbReference>
<evidence type="ECO:0000256" key="2">
    <source>
        <dbReference type="ARBA" id="ARBA00022448"/>
    </source>
</evidence>
<sequence>MLEVVDLKKKFKKTEAVRGMNMFIEEGEIIGLLGPNGAGKSTTISMISSLIKPTEGDVFIKGESIVKDPTVIRPILGVVPQEIALFLDLTAKENMVCQHLCGQIFKGVLTCIQTVLNNLVIHEFEYYCTNVRSQKVQGQVRVG</sequence>
<evidence type="ECO:0000313" key="7">
    <source>
        <dbReference type="Proteomes" id="UP000784880"/>
    </source>
</evidence>
<dbReference type="Pfam" id="PF00005">
    <property type="entry name" value="ABC_tran"/>
    <property type="match status" value="1"/>
</dbReference>
<evidence type="ECO:0000259" key="5">
    <source>
        <dbReference type="Pfam" id="PF00005"/>
    </source>
</evidence>
<comment type="caution">
    <text evidence="6">The sequence shown here is derived from an EMBL/GenBank/DDBJ whole genome shotgun (WGS) entry which is preliminary data.</text>
</comment>
<dbReference type="Proteomes" id="UP000784880">
    <property type="component" value="Unassembled WGS sequence"/>
</dbReference>
<name>A0ABS6JJ80_9BACI</name>
<keyword evidence="3" id="KW-0547">Nucleotide-binding</keyword>
<keyword evidence="2" id="KW-0813">Transport</keyword>
<feature type="domain" description="ABC transporter" evidence="5">
    <location>
        <begin position="18"/>
        <end position="123"/>
    </location>
</feature>
<dbReference type="GO" id="GO:0005524">
    <property type="term" value="F:ATP binding"/>
    <property type="evidence" value="ECO:0007669"/>
    <property type="project" value="UniProtKB-KW"/>
</dbReference>
<evidence type="ECO:0000256" key="1">
    <source>
        <dbReference type="ARBA" id="ARBA00005417"/>
    </source>
</evidence>
<organism evidence="6 7">
    <name type="scientific">Evansella tamaricis</name>
    <dbReference type="NCBI Taxonomy" id="2069301"/>
    <lineage>
        <taxon>Bacteria</taxon>
        <taxon>Bacillati</taxon>
        <taxon>Bacillota</taxon>
        <taxon>Bacilli</taxon>
        <taxon>Bacillales</taxon>
        <taxon>Bacillaceae</taxon>
        <taxon>Evansella</taxon>
    </lineage>
</organism>
<dbReference type="PANTHER" id="PTHR42711:SF5">
    <property type="entry name" value="ABC TRANSPORTER ATP-BINDING PROTEIN NATA"/>
    <property type="match status" value="1"/>
</dbReference>